<evidence type="ECO:0000313" key="1">
    <source>
        <dbReference type="EMBL" id="JAH50150.1"/>
    </source>
</evidence>
<protein>
    <submittedName>
        <fullName evidence="1">Uncharacterized protein</fullName>
    </submittedName>
</protein>
<organism evidence="1">
    <name type="scientific">Anguilla anguilla</name>
    <name type="common">European freshwater eel</name>
    <name type="synonym">Muraena anguilla</name>
    <dbReference type="NCBI Taxonomy" id="7936"/>
    <lineage>
        <taxon>Eukaryota</taxon>
        <taxon>Metazoa</taxon>
        <taxon>Chordata</taxon>
        <taxon>Craniata</taxon>
        <taxon>Vertebrata</taxon>
        <taxon>Euteleostomi</taxon>
        <taxon>Actinopterygii</taxon>
        <taxon>Neopterygii</taxon>
        <taxon>Teleostei</taxon>
        <taxon>Anguilliformes</taxon>
        <taxon>Anguillidae</taxon>
        <taxon>Anguilla</taxon>
    </lineage>
</organism>
<accession>A0A0E9TB62</accession>
<reference evidence="1" key="1">
    <citation type="submission" date="2014-11" db="EMBL/GenBank/DDBJ databases">
        <authorList>
            <person name="Amaro Gonzalez C."/>
        </authorList>
    </citation>
    <scope>NUCLEOTIDE SEQUENCE</scope>
</reference>
<name>A0A0E9TB62_ANGAN</name>
<dbReference type="AlphaFoldDB" id="A0A0E9TB62"/>
<proteinExistence type="predicted"/>
<dbReference type="EMBL" id="GBXM01058427">
    <property type="protein sequence ID" value="JAH50150.1"/>
    <property type="molecule type" value="Transcribed_RNA"/>
</dbReference>
<sequence length="46" mass="5295">MQREVLQHVQMLIDEVQSRDQSGSLPLKPARAEQSRAEAYFSLLHT</sequence>
<reference evidence="1" key="2">
    <citation type="journal article" date="2015" name="Fish Shellfish Immunol.">
        <title>Early steps in the European eel (Anguilla anguilla)-Vibrio vulnificus interaction in the gills: Role of the RtxA13 toxin.</title>
        <authorList>
            <person name="Callol A."/>
            <person name="Pajuelo D."/>
            <person name="Ebbesson L."/>
            <person name="Teles M."/>
            <person name="MacKenzie S."/>
            <person name="Amaro C."/>
        </authorList>
    </citation>
    <scope>NUCLEOTIDE SEQUENCE</scope>
</reference>